<dbReference type="PANTHER" id="PTHR31862">
    <property type="entry name" value="UPF0261 DOMAIN PROTEIN (AFU_ORTHOLOGUE AFUA_1G10120)"/>
    <property type="match status" value="1"/>
</dbReference>
<proteinExistence type="predicted"/>
<keyword evidence="6" id="KW-1185">Reference proteome</keyword>
<evidence type="ECO:0000313" key="4">
    <source>
        <dbReference type="EMBL" id="SYW82765.1"/>
    </source>
</evidence>
<evidence type="ECO:0000259" key="1">
    <source>
        <dbReference type="Pfam" id="PF06792"/>
    </source>
</evidence>
<gene>
    <name evidence="4" type="ORF">UBRO2_04887</name>
    <name evidence="3" type="ORF">UBRO_03391</name>
</gene>
<dbReference type="OrthoDB" id="10264588at2759"/>
<dbReference type="NCBIfam" id="NF002674">
    <property type="entry name" value="PRK02399.1-2"/>
    <property type="match status" value="1"/>
</dbReference>
<reference evidence="5" key="1">
    <citation type="submission" date="2016-04" db="EMBL/GenBank/DDBJ databases">
        <authorList>
            <person name="Guldener U."/>
            <person name="Guldener U."/>
        </authorList>
    </citation>
    <scope>NUCLEOTIDE SEQUENCE [LARGE SCALE GENOMIC DNA]</scope>
    <source>
        <strain evidence="5">UB2112</strain>
    </source>
</reference>
<evidence type="ECO:0000313" key="6">
    <source>
        <dbReference type="Proteomes" id="UP000658997"/>
    </source>
</evidence>
<evidence type="ECO:0000313" key="5">
    <source>
        <dbReference type="Proteomes" id="UP000179920"/>
    </source>
</evidence>
<organism evidence="3 5">
    <name type="scientific">Ustilago bromivora</name>
    <dbReference type="NCBI Taxonomy" id="307758"/>
    <lineage>
        <taxon>Eukaryota</taxon>
        <taxon>Fungi</taxon>
        <taxon>Dikarya</taxon>
        <taxon>Basidiomycota</taxon>
        <taxon>Ustilaginomycotina</taxon>
        <taxon>Ustilaginomycetes</taxon>
        <taxon>Ustilaginales</taxon>
        <taxon>Ustilaginaceae</taxon>
        <taxon>Ustilago</taxon>
    </lineage>
</organism>
<dbReference type="Gene3D" id="3.40.50.12020">
    <property type="entry name" value="Uncharacterised protein family UPF0261, NN domain"/>
    <property type="match status" value="1"/>
</dbReference>
<sequence>MAARGSKPLVALIGTLDTKQAEYQFATSWLEKHNCNVVVLHASTRSPFEGPLSFDLGASSKLHRPKDLLGTHAFAEDAERSKVRELLREACLDELTSLQARGELNSIASFGGSQNTAFATSIMRSPTFPIGLPKFMLTTMASGDVSEYLGESDICIMPSVADISGSMNDITLTTLQSALAAISGMAHMHHGAKQDKSSSPAEEKDHKSMIAISMFGVTTVAVNQISDLLKERGYEPVAFHATGSGGRSMERLIREGFFAGVVDLTTTEVCDHLYNGVLSAGPDRLTAAAECGVPQVVSVGALDMINFGSLSSLPSRIKLQNSKDDGPMHYTEDGTPVYEHNSQVTLVRTSAAQCKEIGEYIVEKLTTGLSRLQKGRNAAPVRILFPREGLSAMDGAEGVWNNPEARTALHGSIREALKSKASQSNLQSPVTIEAFEHHINSAEFAMIVADQAAQLVSK</sequence>
<dbReference type="InterPro" id="IPR051353">
    <property type="entry name" value="Tobamovirus_resist_UPF0261"/>
</dbReference>
<name>A0A1K0G5R4_9BASI</name>
<dbReference type="InterPro" id="IPR008322">
    <property type="entry name" value="UPF0261"/>
</dbReference>
<protein>
    <submittedName>
        <fullName evidence="3">Related to UPF0261 domain protein</fullName>
    </submittedName>
</protein>
<dbReference type="PANTHER" id="PTHR31862:SF1">
    <property type="entry name" value="UPF0261 DOMAIN PROTEIN (AFU_ORTHOLOGUE AFUA_1G10120)"/>
    <property type="match status" value="1"/>
</dbReference>
<evidence type="ECO:0000313" key="3">
    <source>
        <dbReference type="EMBL" id="SAM82863.1"/>
    </source>
</evidence>
<reference evidence="4" key="3">
    <citation type="submission" date="2018-08" db="EMBL/GenBank/DDBJ databases">
        <authorList>
            <person name="Guldener U."/>
        </authorList>
    </citation>
    <scope>NUCLEOTIDE SEQUENCE</scope>
    <source>
        <strain evidence="4">UB2</strain>
    </source>
</reference>
<dbReference type="EMBL" id="LT558125">
    <property type="protein sequence ID" value="SAM82863.1"/>
    <property type="molecule type" value="Genomic_DNA"/>
</dbReference>
<accession>A0A1K0G5R4</accession>
<dbReference type="EMBL" id="ULHB01000128">
    <property type="protein sequence ID" value="SYW82765.1"/>
    <property type="molecule type" value="Genomic_DNA"/>
</dbReference>
<dbReference type="AlphaFoldDB" id="A0A1K0G5R4"/>
<dbReference type="Gene3D" id="3.40.50.12030">
    <property type="entry name" value="Uncharacterised protein family UPF0261, NC domain"/>
    <property type="match status" value="1"/>
</dbReference>
<feature type="domain" description="UPF0261" evidence="1">
    <location>
        <begin position="9"/>
        <end position="189"/>
    </location>
</feature>
<reference evidence="3" key="2">
    <citation type="submission" date="2016-04" db="EMBL/GenBank/DDBJ databases">
        <authorList>
            <person name="Evans L.H."/>
            <person name="Alamgir A."/>
            <person name="Owens N."/>
            <person name="Weber N.D."/>
            <person name="Virtaneva K."/>
            <person name="Barbian K."/>
            <person name="Babar A."/>
            <person name="Rosenke K."/>
        </authorList>
    </citation>
    <scope>NUCLEOTIDE SEQUENCE</scope>
    <source>
        <strain evidence="3">UB2112</strain>
    </source>
</reference>
<dbReference type="Proteomes" id="UP000658997">
    <property type="component" value="Unassembled WGS sequence"/>
</dbReference>
<dbReference type="InterPro" id="IPR056778">
    <property type="entry name" value="UPF0261_C"/>
</dbReference>
<evidence type="ECO:0000259" key="2">
    <source>
        <dbReference type="Pfam" id="PF23189"/>
    </source>
</evidence>
<dbReference type="CDD" id="cd15488">
    <property type="entry name" value="Tm-1-like"/>
    <property type="match status" value="1"/>
</dbReference>
<dbReference type="PIRSF" id="PIRSF033271">
    <property type="entry name" value="UCP033271"/>
    <property type="match status" value="1"/>
</dbReference>
<feature type="domain" description="UPF0261" evidence="2">
    <location>
        <begin position="207"/>
        <end position="455"/>
    </location>
</feature>
<dbReference type="Pfam" id="PF06792">
    <property type="entry name" value="UPF0261"/>
    <property type="match status" value="1"/>
</dbReference>
<dbReference type="Pfam" id="PF23189">
    <property type="entry name" value="UPF0261_C"/>
    <property type="match status" value="1"/>
</dbReference>
<dbReference type="Proteomes" id="UP000179920">
    <property type="component" value="Chromosome IX"/>
</dbReference>
<dbReference type="InterPro" id="IPR044122">
    <property type="entry name" value="UPF0261_N"/>
</dbReference>